<accession>A0A194W8G6</accession>
<sequence length="86" mass="9149">MEVVQLEEWEEAPGRNQSTTSASRDSKSKLGLVPGCTLTLEKDKGVKRLASVAVGKVHVQLDGEPIFLLGSHGLFETGPGVGCVSW</sequence>
<dbReference type="Proteomes" id="UP000078559">
    <property type="component" value="Chromosome 9"/>
</dbReference>
<dbReference type="AlphaFoldDB" id="A0A194W8G6"/>
<reference evidence="2" key="1">
    <citation type="submission" date="2014-12" db="EMBL/GenBank/DDBJ databases">
        <title>Genome Sequence of Valsa Canker Pathogens Uncovers a Specific Adaption of Colonization on Woody Bark.</title>
        <authorList>
            <person name="Yin Z."/>
            <person name="Liu H."/>
            <person name="Gao X."/>
            <person name="Li Z."/>
            <person name="Song N."/>
            <person name="Ke X."/>
            <person name="Dai Q."/>
            <person name="Wu Y."/>
            <person name="Sun Y."/>
            <person name="Xu J.-R."/>
            <person name="Kang Z.K."/>
            <person name="Wang L."/>
            <person name="Huang L."/>
        </authorList>
    </citation>
    <scope>NUCLEOTIDE SEQUENCE [LARGE SCALE GENOMIC DNA]</scope>
    <source>
        <strain evidence="2">03-8</strain>
    </source>
</reference>
<keyword evidence="3" id="KW-1185">Reference proteome</keyword>
<evidence type="ECO:0000313" key="2">
    <source>
        <dbReference type="EMBL" id="KUI72766.1"/>
    </source>
</evidence>
<evidence type="ECO:0000256" key="1">
    <source>
        <dbReference type="SAM" id="MobiDB-lite"/>
    </source>
</evidence>
<dbReference type="EMBL" id="CM003106">
    <property type="protein sequence ID" value="KUI72766.1"/>
    <property type="molecule type" value="Genomic_DNA"/>
</dbReference>
<gene>
    <name evidence="2" type="ORF">VM1G_11870</name>
</gene>
<proteinExistence type="predicted"/>
<name>A0A194W8G6_CYTMA</name>
<feature type="region of interest" description="Disordered" evidence="1">
    <location>
        <begin position="1"/>
        <end position="29"/>
    </location>
</feature>
<feature type="compositionally biased region" description="Acidic residues" evidence="1">
    <location>
        <begin position="1"/>
        <end position="11"/>
    </location>
</feature>
<organism evidence="2 3">
    <name type="scientific">Cytospora mali</name>
    <name type="common">Apple Valsa canker fungus</name>
    <name type="synonym">Valsa mali</name>
    <dbReference type="NCBI Taxonomy" id="578113"/>
    <lineage>
        <taxon>Eukaryota</taxon>
        <taxon>Fungi</taxon>
        <taxon>Dikarya</taxon>
        <taxon>Ascomycota</taxon>
        <taxon>Pezizomycotina</taxon>
        <taxon>Sordariomycetes</taxon>
        <taxon>Sordariomycetidae</taxon>
        <taxon>Diaporthales</taxon>
        <taxon>Cytosporaceae</taxon>
        <taxon>Cytospora</taxon>
    </lineage>
</organism>
<evidence type="ECO:0000313" key="3">
    <source>
        <dbReference type="Proteomes" id="UP000078559"/>
    </source>
</evidence>
<protein>
    <submittedName>
        <fullName evidence="2">Uncharacterized protein</fullName>
    </submittedName>
</protein>